<dbReference type="InterPro" id="IPR029030">
    <property type="entry name" value="Caspase-like_dom_sf"/>
</dbReference>
<dbReference type="PROSITE" id="PS51257">
    <property type="entry name" value="PROKAR_LIPOPROTEIN"/>
    <property type="match status" value="1"/>
</dbReference>
<dbReference type="Gene3D" id="2.60.40.4070">
    <property type="match status" value="1"/>
</dbReference>
<dbReference type="Pfam" id="PF01364">
    <property type="entry name" value="Peptidase_C25"/>
    <property type="match status" value="1"/>
</dbReference>
<dbReference type="InterPro" id="IPR012600">
    <property type="entry name" value="Propeptide_C25"/>
</dbReference>
<evidence type="ECO:0000256" key="1">
    <source>
        <dbReference type="ARBA" id="ARBA00022729"/>
    </source>
</evidence>
<name>A0A956NEC5_UNCEI</name>
<organism evidence="4 5">
    <name type="scientific">Eiseniibacteriota bacterium</name>
    <dbReference type="NCBI Taxonomy" id="2212470"/>
    <lineage>
        <taxon>Bacteria</taxon>
        <taxon>Candidatus Eiseniibacteriota</taxon>
    </lineage>
</organism>
<feature type="domain" description="Gingipain" evidence="2">
    <location>
        <begin position="631"/>
        <end position="1095"/>
    </location>
</feature>
<evidence type="ECO:0000259" key="2">
    <source>
        <dbReference type="Pfam" id="PF01364"/>
    </source>
</evidence>
<accession>A0A956NEC5</accession>
<reference evidence="4" key="2">
    <citation type="journal article" date="2021" name="Microbiome">
        <title>Successional dynamics and alternative stable states in a saline activated sludge microbial community over 9 years.</title>
        <authorList>
            <person name="Wang Y."/>
            <person name="Ye J."/>
            <person name="Ju F."/>
            <person name="Liu L."/>
            <person name="Boyd J.A."/>
            <person name="Deng Y."/>
            <person name="Parks D.H."/>
            <person name="Jiang X."/>
            <person name="Yin X."/>
            <person name="Woodcroft B.J."/>
            <person name="Tyson G.W."/>
            <person name="Hugenholtz P."/>
            <person name="Polz M.F."/>
            <person name="Zhang T."/>
        </authorList>
    </citation>
    <scope>NUCLEOTIDE SEQUENCE</scope>
    <source>
        <strain evidence="4">HKST-UBA02</strain>
    </source>
</reference>
<dbReference type="InterPro" id="IPR029031">
    <property type="entry name" value="Gingipain_N_sf"/>
</dbReference>
<reference evidence="4" key="1">
    <citation type="submission" date="2020-04" db="EMBL/GenBank/DDBJ databases">
        <authorList>
            <person name="Zhang T."/>
        </authorList>
    </citation>
    <scope>NUCLEOTIDE SEQUENCE</scope>
    <source>
        <strain evidence="4">HKST-UBA02</strain>
    </source>
</reference>
<dbReference type="GO" id="GO:0004197">
    <property type="term" value="F:cysteine-type endopeptidase activity"/>
    <property type="evidence" value="ECO:0007669"/>
    <property type="project" value="InterPro"/>
</dbReference>
<dbReference type="Pfam" id="PF08126">
    <property type="entry name" value="Propeptide_C25"/>
    <property type="match status" value="1"/>
</dbReference>
<dbReference type="Gene3D" id="2.60.40.3800">
    <property type="match status" value="1"/>
</dbReference>
<evidence type="ECO:0000313" key="4">
    <source>
        <dbReference type="EMBL" id="MCA9755865.1"/>
    </source>
</evidence>
<dbReference type="InterPro" id="IPR001769">
    <property type="entry name" value="Gingipain"/>
</dbReference>
<evidence type="ECO:0000313" key="5">
    <source>
        <dbReference type="Proteomes" id="UP000739538"/>
    </source>
</evidence>
<comment type="caution">
    <text evidence="4">The sequence shown here is derived from an EMBL/GenBank/DDBJ whole genome shotgun (WGS) entry which is preliminary data.</text>
</comment>
<dbReference type="EMBL" id="JAGQHS010000034">
    <property type="protein sequence ID" value="MCA9755865.1"/>
    <property type="molecule type" value="Genomic_DNA"/>
</dbReference>
<dbReference type="SUPFAM" id="SSF52129">
    <property type="entry name" value="Caspase-like"/>
    <property type="match status" value="2"/>
</dbReference>
<dbReference type="Gene3D" id="3.40.50.10390">
    <property type="entry name" value="Gingipain r, domain 1"/>
    <property type="match status" value="1"/>
</dbReference>
<feature type="domain" description="Gingipain propeptide" evidence="3">
    <location>
        <begin position="27"/>
        <end position="192"/>
    </location>
</feature>
<sequence>MKFRLIAFLVLVAAACGPDVRAEADTIELLSSTQDEVLIRVTVPTPQFLPTPENGDIEVVIPGWPNAGEVGGPGLPERGVSVGVPTGVVPTVEVVSIETYFEPGRRPQPVPTLSIDDSGNGMPVQDTQYLADRELFSRTSPTQWAELAQVGQMRHLRIATVGIHPVKWDPTRGGLIVAKEMTVRVRFPQVGERDAAARAPRDHEMWERLYSREVLNWDQAANFVRLAPRAEPLSSSVAARRGGVSSEFRIDVDRDDMYGITYESLVEAGWDLGSIPKERVAMQERLWDDTEATMNVNDVPIYVHDADADGEFGPGDTVVFYGLMMFDRLDLKPWERRSGRTNSYFLTVLDEGGARMRVEPSTLNRNDLTSVSTCQWTKHFEEDQYHFLFSAADESPFPLSNGVENLLRDHYVWFGDTRDPVTVLFDLPGYSSAVAVDFLIQDVFRLEGNVQPLFTVKVGLTENVAIDFPNLTIAREMGAVEFHFEGSDLAGIQLGERGNDFIIDSDFGRTGAYVDWFEWTYRRTPKALFDRVDFDTDDLTGPRQWDLSGFGGTDLVLIDVTDPLQPSRLDVTPAQISGTGSNRTARIQLDLGTSGTERTFAAGRISTLLPPAKVEKTSGVDITAPRSSDVVVISHPDFIDGMQPWVDHRTDQGWDVEFLSVRDVYDQFNGGRVWPEAIRNFLRYTFRTRETPPSFVLLVGDASLDPIGANSASAPNYVPTQSIYSNAYSTGLGYQLVASDHYFVDNLVGTGNIMDSYPDASIGRLPVGSLSGEEDQLTNLVDKIIGYDRHAETQAWRNRILLSADDEFSSRVDFDQGYEFRGDEFNRQWPQFGESIFRYGCREAERRIRSAGFSDVVVDSFYVAAYLDPIACLDRCVPIDDPLPPDCEDQHCRLTDGGEILDIIRVPEIGGLGTATYAREVVGLPGLLREKLDQGNLFWVVQSHANRSQAGHEQMWLESDALGIHDSALLQNEGKPFIFFGFGCHMSEFAPPAEESFTRGDSMTERMLFLDRGRGAVAGIASTAYEWLPDNDLPLVPFFEHWFGSPPSGPDGSSRWLLGEMIDSGKVYSRLQAPNDRTREGMVSTYVLLGDPTMTVDLAPPRSDVVEVDGEPWTGEHDLRASVLSDDVTIEIRFRDEVALDDIAVRVGGAIADTSTYQVLPDPDYAPTDRRALVRYQTSLDVPAEDYDIAISATDHAGRTRSVVFPVRYEAEFERFQGGAFVPLDDGDIALAGDSLRVSLSVPVPVSAEEIQLLVGDVPIEIHELVPETAGADRDWVWTAVASLTVQPAEEFQLRAAVTNRDQELVYKSVTLLPADAEAALQYVVNIPNPFSDSTAFVYRLSGLVASVDVTVFTLGGRKIWTGSGPAYAGGASLKWDGRDMEGDQVANGVYFYKVAVKTLGGKELTKVDRIARVR</sequence>
<dbReference type="InterPro" id="IPR038490">
    <property type="entry name" value="Gingipain_propep_sf"/>
</dbReference>
<protein>
    <recommendedName>
        <fullName evidence="6">Gingipain domain-containing protein</fullName>
    </recommendedName>
</protein>
<keyword evidence="1" id="KW-0732">Signal</keyword>
<dbReference type="Gene3D" id="3.40.50.1460">
    <property type="match status" value="1"/>
</dbReference>
<evidence type="ECO:0008006" key="6">
    <source>
        <dbReference type="Google" id="ProtNLM"/>
    </source>
</evidence>
<dbReference type="Proteomes" id="UP000739538">
    <property type="component" value="Unassembled WGS sequence"/>
</dbReference>
<evidence type="ECO:0000259" key="3">
    <source>
        <dbReference type="Pfam" id="PF08126"/>
    </source>
</evidence>
<gene>
    <name evidence="4" type="ORF">KDA27_08700</name>
</gene>
<dbReference type="GO" id="GO:0006508">
    <property type="term" value="P:proteolysis"/>
    <property type="evidence" value="ECO:0007669"/>
    <property type="project" value="InterPro"/>
</dbReference>
<proteinExistence type="predicted"/>